<protein>
    <submittedName>
        <fullName evidence="2">Uncharacterized protein</fullName>
    </submittedName>
</protein>
<gene>
    <name evidence="2" type="ORF">ElyMa_005719900</name>
</gene>
<organism evidence="2 3">
    <name type="scientific">Elysia marginata</name>
    <dbReference type="NCBI Taxonomy" id="1093978"/>
    <lineage>
        <taxon>Eukaryota</taxon>
        <taxon>Metazoa</taxon>
        <taxon>Spiralia</taxon>
        <taxon>Lophotrochozoa</taxon>
        <taxon>Mollusca</taxon>
        <taxon>Gastropoda</taxon>
        <taxon>Heterobranchia</taxon>
        <taxon>Euthyneura</taxon>
        <taxon>Panpulmonata</taxon>
        <taxon>Sacoglossa</taxon>
        <taxon>Placobranchoidea</taxon>
        <taxon>Plakobranchidae</taxon>
        <taxon>Elysia</taxon>
    </lineage>
</organism>
<keyword evidence="3" id="KW-1185">Reference proteome</keyword>
<accession>A0AAV4FJ90</accession>
<evidence type="ECO:0000256" key="1">
    <source>
        <dbReference type="SAM" id="MobiDB-lite"/>
    </source>
</evidence>
<evidence type="ECO:0000313" key="3">
    <source>
        <dbReference type="Proteomes" id="UP000762676"/>
    </source>
</evidence>
<evidence type="ECO:0000313" key="2">
    <source>
        <dbReference type="EMBL" id="GFR73001.1"/>
    </source>
</evidence>
<sequence>MSKSPAVVATVVHIFSAKTETAGQSDFKVQKRLYSEEGGTNEALECPRPCHMDDYQTQMSLTYFPSEPDELPVKELDPWLGSSDV</sequence>
<dbReference type="EMBL" id="BMAT01011447">
    <property type="protein sequence ID" value="GFR73001.1"/>
    <property type="molecule type" value="Genomic_DNA"/>
</dbReference>
<proteinExistence type="predicted"/>
<comment type="caution">
    <text evidence="2">The sequence shown here is derived from an EMBL/GenBank/DDBJ whole genome shotgun (WGS) entry which is preliminary data.</text>
</comment>
<dbReference type="Proteomes" id="UP000762676">
    <property type="component" value="Unassembled WGS sequence"/>
</dbReference>
<reference evidence="2 3" key="1">
    <citation type="journal article" date="2021" name="Elife">
        <title>Chloroplast acquisition without the gene transfer in kleptoplastic sea slugs, Plakobranchus ocellatus.</title>
        <authorList>
            <person name="Maeda T."/>
            <person name="Takahashi S."/>
            <person name="Yoshida T."/>
            <person name="Shimamura S."/>
            <person name="Takaki Y."/>
            <person name="Nagai Y."/>
            <person name="Toyoda A."/>
            <person name="Suzuki Y."/>
            <person name="Arimoto A."/>
            <person name="Ishii H."/>
            <person name="Satoh N."/>
            <person name="Nishiyama T."/>
            <person name="Hasebe M."/>
            <person name="Maruyama T."/>
            <person name="Minagawa J."/>
            <person name="Obokata J."/>
            <person name="Shigenobu S."/>
        </authorList>
    </citation>
    <scope>NUCLEOTIDE SEQUENCE [LARGE SCALE GENOMIC DNA]</scope>
</reference>
<name>A0AAV4FJ90_9GAST</name>
<feature type="region of interest" description="Disordered" evidence="1">
    <location>
        <begin position="66"/>
        <end position="85"/>
    </location>
</feature>
<dbReference type="AlphaFoldDB" id="A0AAV4FJ90"/>